<organism evidence="2 3">
    <name type="scientific">Plectosphaerella cucumerina</name>
    <dbReference type="NCBI Taxonomy" id="40658"/>
    <lineage>
        <taxon>Eukaryota</taxon>
        <taxon>Fungi</taxon>
        <taxon>Dikarya</taxon>
        <taxon>Ascomycota</taxon>
        <taxon>Pezizomycotina</taxon>
        <taxon>Sordariomycetes</taxon>
        <taxon>Hypocreomycetidae</taxon>
        <taxon>Glomerellales</taxon>
        <taxon>Plectosphaerellaceae</taxon>
        <taxon>Plectosphaerella</taxon>
    </lineage>
</organism>
<name>A0A8K0TMM1_9PEZI</name>
<dbReference type="EMBL" id="JAGPXD010000001">
    <property type="protein sequence ID" value="KAH7374590.1"/>
    <property type="molecule type" value="Genomic_DNA"/>
</dbReference>
<gene>
    <name evidence="2" type="ORF">B0T11DRAFT_292401</name>
</gene>
<dbReference type="InterPro" id="IPR054550">
    <property type="entry name" value="Mala_s_1-like"/>
</dbReference>
<sequence>MASFIFILIAGLALHTVDARTLAKRACGSITGTRTIDSFQLYPENGDFDPQRCLAYLSVLYNSTVAVYDPAANSVDRIIEVPGLSYDSLLHSSGVKLDGPDKLSIVINAGRAFETGGQNRSGENFLVKYDLEQDRILWQANVGAATNNDVTGYQDVEHDSQGNSYVVSSFPESIVRVSADGQTVTPWYVLAEGQQSTGMTGLAKFDDKTVFSTNVSGSSITAWDLTQEIGIPRQVPVTGLPANETQLFVLSDGLYLPPRYERTVLLIADGARNGVAVVRSNDGWASAQYLGFVANPVPEGGSLAAASVQLGDNVFLIPAFFTMERVAGTLTGPQSAFPLADITAEVEALVNVKTKAC</sequence>
<feature type="chain" id="PRO_5035476285" description="Tri14-like protein" evidence="1">
    <location>
        <begin position="20"/>
        <end position="357"/>
    </location>
</feature>
<keyword evidence="3" id="KW-1185">Reference proteome</keyword>
<keyword evidence="1" id="KW-0732">Signal</keyword>
<proteinExistence type="predicted"/>
<dbReference type="CDD" id="cd12811">
    <property type="entry name" value="MALA"/>
    <property type="match status" value="1"/>
</dbReference>
<dbReference type="SUPFAM" id="SSF63829">
    <property type="entry name" value="Calcium-dependent phosphotriesterase"/>
    <property type="match status" value="1"/>
</dbReference>
<dbReference type="OrthoDB" id="4434395at2759"/>
<feature type="signal peptide" evidence="1">
    <location>
        <begin position="1"/>
        <end position="19"/>
    </location>
</feature>
<dbReference type="Proteomes" id="UP000813385">
    <property type="component" value="Unassembled WGS sequence"/>
</dbReference>
<reference evidence="2" key="1">
    <citation type="journal article" date="2021" name="Nat. Commun.">
        <title>Genetic determinants of endophytism in the Arabidopsis root mycobiome.</title>
        <authorList>
            <person name="Mesny F."/>
            <person name="Miyauchi S."/>
            <person name="Thiergart T."/>
            <person name="Pickel B."/>
            <person name="Atanasova L."/>
            <person name="Karlsson M."/>
            <person name="Huettel B."/>
            <person name="Barry K.W."/>
            <person name="Haridas S."/>
            <person name="Chen C."/>
            <person name="Bauer D."/>
            <person name="Andreopoulos W."/>
            <person name="Pangilinan J."/>
            <person name="LaButti K."/>
            <person name="Riley R."/>
            <person name="Lipzen A."/>
            <person name="Clum A."/>
            <person name="Drula E."/>
            <person name="Henrissat B."/>
            <person name="Kohler A."/>
            <person name="Grigoriev I.V."/>
            <person name="Martin F.M."/>
            <person name="Hacquard S."/>
        </authorList>
    </citation>
    <scope>NUCLEOTIDE SEQUENCE</scope>
    <source>
        <strain evidence="2">MPI-CAGE-AT-0016</strain>
    </source>
</reference>
<evidence type="ECO:0008006" key="4">
    <source>
        <dbReference type="Google" id="ProtNLM"/>
    </source>
</evidence>
<protein>
    <recommendedName>
        <fullName evidence="4">Tri14-like protein</fullName>
    </recommendedName>
</protein>
<comment type="caution">
    <text evidence="2">The sequence shown here is derived from an EMBL/GenBank/DDBJ whole genome shotgun (WGS) entry which is preliminary data.</text>
</comment>
<evidence type="ECO:0000256" key="1">
    <source>
        <dbReference type="SAM" id="SignalP"/>
    </source>
</evidence>
<evidence type="ECO:0000313" key="2">
    <source>
        <dbReference type="EMBL" id="KAH7374590.1"/>
    </source>
</evidence>
<accession>A0A8K0TMM1</accession>
<dbReference type="AlphaFoldDB" id="A0A8K0TMM1"/>
<dbReference type="Pfam" id="PF22701">
    <property type="entry name" value="Mala_s_1-like"/>
    <property type="match status" value="1"/>
</dbReference>
<evidence type="ECO:0000313" key="3">
    <source>
        <dbReference type="Proteomes" id="UP000813385"/>
    </source>
</evidence>